<name>A0A6B0UGD8_IXORI</name>
<feature type="region of interest" description="Disordered" evidence="1">
    <location>
        <begin position="38"/>
        <end position="86"/>
    </location>
</feature>
<reference evidence="3" key="1">
    <citation type="submission" date="2019-12" db="EMBL/GenBank/DDBJ databases">
        <title>An insight into the sialome of adult female Ixodes ricinus ticks feeding for 6 days.</title>
        <authorList>
            <person name="Perner J."/>
            <person name="Ribeiro J.M.C."/>
        </authorList>
    </citation>
    <scope>NUCLEOTIDE SEQUENCE</scope>
    <source>
        <strain evidence="3">Semi-engorged</strain>
        <tissue evidence="3">Salivary glands</tissue>
    </source>
</reference>
<feature type="signal peptide" evidence="2">
    <location>
        <begin position="1"/>
        <end position="17"/>
    </location>
</feature>
<evidence type="ECO:0000256" key="1">
    <source>
        <dbReference type="SAM" id="MobiDB-lite"/>
    </source>
</evidence>
<dbReference type="EMBL" id="GIFC01006797">
    <property type="protein sequence ID" value="MXU88880.1"/>
    <property type="molecule type" value="Transcribed_RNA"/>
</dbReference>
<feature type="chain" id="PRO_5025609564" evidence="2">
    <location>
        <begin position="18"/>
        <end position="104"/>
    </location>
</feature>
<accession>A0A6B0UGD8</accession>
<proteinExistence type="predicted"/>
<evidence type="ECO:0000256" key="2">
    <source>
        <dbReference type="SAM" id="SignalP"/>
    </source>
</evidence>
<sequence>MWCRTVLSFSLLPFVFPLSQFPPVPLFFLCVRCSSHERPEPEDHLRQALRRSEDLPEGDGPDTLPRARVGGVAKSKDSTVCSGRSARALPRRPRRILNDVVERL</sequence>
<evidence type="ECO:0000313" key="3">
    <source>
        <dbReference type="EMBL" id="MXU88880.1"/>
    </source>
</evidence>
<feature type="compositionally biased region" description="Basic and acidic residues" evidence="1">
    <location>
        <begin position="38"/>
        <end position="54"/>
    </location>
</feature>
<organism evidence="3">
    <name type="scientific">Ixodes ricinus</name>
    <name type="common">Common tick</name>
    <name type="synonym">Acarus ricinus</name>
    <dbReference type="NCBI Taxonomy" id="34613"/>
    <lineage>
        <taxon>Eukaryota</taxon>
        <taxon>Metazoa</taxon>
        <taxon>Ecdysozoa</taxon>
        <taxon>Arthropoda</taxon>
        <taxon>Chelicerata</taxon>
        <taxon>Arachnida</taxon>
        <taxon>Acari</taxon>
        <taxon>Parasitiformes</taxon>
        <taxon>Ixodida</taxon>
        <taxon>Ixodoidea</taxon>
        <taxon>Ixodidae</taxon>
        <taxon>Ixodinae</taxon>
        <taxon>Ixodes</taxon>
    </lineage>
</organism>
<keyword evidence="2" id="KW-0732">Signal</keyword>
<dbReference type="AlphaFoldDB" id="A0A6B0UGD8"/>
<protein>
    <submittedName>
        <fullName evidence="3">Putative secreted protein</fullName>
    </submittedName>
</protein>